<keyword evidence="4" id="KW-1185">Reference proteome</keyword>
<proteinExistence type="inferred from homology"/>
<name>A0ABD1X550_9LAMI</name>
<protein>
    <submittedName>
        <fullName evidence="3">Carboxylesterase</fullName>
    </submittedName>
</protein>
<accession>A0ABD1X550</accession>
<dbReference type="Gene3D" id="3.40.50.1820">
    <property type="entry name" value="alpha/beta hydrolase"/>
    <property type="match status" value="1"/>
</dbReference>
<reference evidence="4" key="1">
    <citation type="submission" date="2024-07" db="EMBL/GenBank/DDBJ databases">
        <title>Two chromosome-level genome assemblies of Korean endemic species Abeliophyllum distichum and Forsythia ovata (Oleaceae).</title>
        <authorList>
            <person name="Jang H."/>
        </authorList>
    </citation>
    <scope>NUCLEOTIDE SEQUENCE [LARGE SCALE GENOMIC DNA]</scope>
</reference>
<dbReference type="PANTHER" id="PTHR23024:SF546">
    <property type="entry name" value="CARBOXYLESTERASE 120-RELATED"/>
    <property type="match status" value="1"/>
</dbReference>
<dbReference type="EMBL" id="JBFOLJ010000001">
    <property type="protein sequence ID" value="KAL2556008.1"/>
    <property type="molecule type" value="Genomic_DNA"/>
</dbReference>
<organism evidence="3 4">
    <name type="scientific">Forsythia ovata</name>
    <dbReference type="NCBI Taxonomy" id="205694"/>
    <lineage>
        <taxon>Eukaryota</taxon>
        <taxon>Viridiplantae</taxon>
        <taxon>Streptophyta</taxon>
        <taxon>Embryophyta</taxon>
        <taxon>Tracheophyta</taxon>
        <taxon>Spermatophyta</taxon>
        <taxon>Magnoliopsida</taxon>
        <taxon>eudicotyledons</taxon>
        <taxon>Gunneridae</taxon>
        <taxon>Pentapetalae</taxon>
        <taxon>asterids</taxon>
        <taxon>lamiids</taxon>
        <taxon>Lamiales</taxon>
        <taxon>Oleaceae</taxon>
        <taxon>Forsythieae</taxon>
        <taxon>Forsythia</taxon>
    </lineage>
</organism>
<dbReference type="PANTHER" id="PTHR23024">
    <property type="entry name" value="ARYLACETAMIDE DEACETYLASE"/>
    <property type="match status" value="1"/>
</dbReference>
<evidence type="ECO:0000313" key="3">
    <source>
        <dbReference type="EMBL" id="KAL2556008.1"/>
    </source>
</evidence>
<feature type="domain" description="Alpha/beta hydrolase fold-3" evidence="2">
    <location>
        <begin position="82"/>
        <end position="303"/>
    </location>
</feature>
<dbReference type="SUPFAM" id="SSF53474">
    <property type="entry name" value="alpha/beta-Hydrolases"/>
    <property type="match status" value="1"/>
</dbReference>
<dbReference type="InterPro" id="IPR050466">
    <property type="entry name" value="Carboxylest/Gibb_receptor"/>
</dbReference>
<comment type="caution">
    <text evidence="3">The sequence shown here is derived from an EMBL/GenBank/DDBJ whole genome shotgun (WGS) entry which is preliminary data.</text>
</comment>
<dbReference type="InterPro" id="IPR029058">
    <property type="entry name" value="AB_hydrolase_fold"/>
</dbReference>
<evidence type="ECO:0000256" key="1">
    <source>
        <dbReference type="ARBA" id="ARBA00010515"/>
    </source>
</evidence>
<dbReference type="InterPro" id="IPR013094">
    <property type="entry name" value="AB_hydrolase_3"/>
</dbReference>
<gene>
    <name evidence="3" type="ORF">Fot_00747</name>
</gene>
<dbReference type="Proteomes" id="UP001604277">
    <property type="component" value="Unassembled WGS sequence"/>
</dbReference>
<comment type="similarity">
    <text evidence="1">Belongs to the 'GDXG' lipolytic enzyme family.</text>
</comment>
<evidence type="ECO:0000259" key="2">
    <source>
        <dbReference type="Pfam" id="PF07859"/>
    </source>
</evidence>
<evidence type="ECO:0000313" key="4">
    <source>
        <dbReference type="Proteomes" id="UP001604277"/>
    </source>
</evidence>
<dbReference type="Pfam" id="PF07859">
    <property type="entry name" value="Abhydrolase_3"/>
    <property type="match status" value="1"/>
</dbReference>
<dbReference type="AlphaFoldDB" id="A0ABD1X550"/>
<sequence length="325" mass="35839">MSNQIDPTVDPYGYLGIARNPDGSITRIFDFFAKTPACSDNNDSIPVLTKDIPVNKSNNTWVRLFCPRKVLDSTPITKLPLIVYYHGGGFVLGSAAGSICYEFCTNIAVKIPAVIVSPEYRLAPEHRLPAAYNDSMEALQWIKSTSDQWLTKYADFSKCYLMGSSSGGNIAYHIGLRAVGCVDHLNPLKIQGLILHQPFFGGTRRTPSELRLANDKIFPPCVADVLWKLALPKGVDRDHGYCNPTAGIKLELLDKIKGQGWKILVTGCDGDPLIDRQIELMNILKEKGLIVVGEFSNGGFHGYEFHDSSKAKVLFGVLENFLTSL</sequence>